<protein>
    <recommendedName>
        <fullName evidence="3">DUF3800 domain-containing protein</fullName>
    </recommendedName>
</protein>
<name>A0A2S5CQM0_9GAMM</name>
<evidence type="ECO:0008006" key="3">
    <source>
        <dbReference type="Google" id="ProtNLM"/>
    </source>
</evidence>
<dbReference type="InterPro" id="IPR024524">
    <property type="entry name" value="DUF3800"/>
</dbReference>
<evidence type="ECO:0000313" key="1">
    <source>
        <dbReference type="EMBL" id="POZ53047.1"/>
    </source>
</evidence>
<comment type="caution">
    <text evidence="1">The sequence shown here is derived from an EMBL/GenBank/DDBJ whole genome shotgun (WGS) entry which is preliminary data.</text>
</comment>
<organism evidence="1 2">
    <name type="scientific">Methylovulum psychrotolerans</name>
    <dbReference type="NCBI Taxonomy" id="1704499"/>
    <lineage>
        <taxon>Bacteria</taxon>
        <taxon>Pseudomonadati</taxon>
        <taxon>Pseudomonadota</taxon>
        <taxon>Gammaproteobacteria</taxon>
        <taxon>Methylococcales</taxon>
        <taxon>Methylococcaceae</taxon>
        <taxon>Methylovulum</taxon>
    </lineage>
</organism>
<dbReference type="Pfam" id="PF12686">
    <property type="entry name" value="DUF3800"/>
    <property type="match status" value="1"/>
</dbReference>
<proteinExistence type="predicted"/>
<dbReference type="Proteomes" id="UP000237423">
    <property type="component" value="Unassembled WGS sequence"/>
</dbReference>
<reference evidence="1 2" key="1">
    <citation type="submission" date="2017-11" db="EMBL/GenBank/DDBJ databases">
        <title>Draft Genome Sequence of Methylobacter psychrotolerans Sph1T, an Obligate Methanotroph from Low-Temperature Environments.</title>
        <authorList>
            <person name="Oshkin I.Y."/>
            <person name="Miroshnikov K."/>
            <person name="Belova S.E."/>
            <person name="Korzhenkov A."/>
            <person name="Toshchakov S.V."/>
            <person name="Dedysh S.N."/>
        </authorList>
    </citation>
    <scope>NUCLEOTIDE SEQUENCE [LARGE SCALE GENOMIC DNA]</scope>
    <source>
        <strain evidence="1 2">Sph1</strain>
    </source>
</reference>
<sequence>MMEILPILGKYKVFCDESCHFEYDNADVMVLGAIACPEESVEGIVRKIKSLRYQYNYKAELKWPKLHGKQLDFYKALIDLFLEADVLRFKAIVADKKSLAFGQFNKSSYEDFYCTMFYYAVRDFLRQEGHYKLYFGYSDRQSRDRVNKLLAVLPHPSDGEINAYIIRSHESQLMQLCALLVGALSYRNRLDIAHESQVKNELLSYLELKLRDSLAGGTPLEGQKWAVFRFPSEGAVC</sequence>
<dbReference type="RefSeq" id="WP_103972901.1">
    <property type="nucleotide sequence ID" value="NZ_PGFZ01000001.1"/>
</dbReference>
<dbReference type="AlphaFoldDB" id="A0A2S5CQM0"/>
<evidence type="ECO:0000313" key="2">
    <source>
        <dbReference type="Proteomes" id="UP000237423"/>
    </source>
</evidence>
<gene>
    <name evidence="1" type="ORF">AADEFJLK_00056</name>
</gene>
<dbReference type="EMBL" id="PGFZ01000001">
    <property type="protein sequence ID" value="POZ53047.1"/>
    <property type="molecule type" value="Genomic_DNA"/>
</dbReference>
<accession>A0A2S5CQM0</accession>